<sequence>MSEENSDTNVVDAAPRRPGSMDDDDESGHSVNVNVTETMRAKSETESEHDDDDVECYEDKPTKGEVMGWCFYELCSYFTHTVLLTIVFPLIISQTFSNEPPEPARGWYKNGRGFLCTKKETVLFEALTFARIKVGTLKFSPLEWTSISWFSGLLLAAPLLAAVSTHLDHRPNPHLLTATATAIGAILCLPSGAIQTVYIMPPYVAAVVSSTAVGSAFHNRHLALMLRSFLGPTVPKTQFSDRQSVSGRLSIFATAAGCLGSAAIASFTYYMLRNSEGFVSLWVVSIFSGILWFAGIAHILTATRSAGKTSKNQSSVSAAHFVSIFNYPHAAGSLAGVFLSSFSTMSIFTGAVLYIVGELCVPPDDILFVWLTYFFFPILALPLLHPVQKVIKSDAVKMQVFGFLLTTLASGTGYYYRQRDWHYNHVLFLAAAQSTGAGVLHAFSRVLLMDCAPFGKEGVFAAWFSWVRMLGAFVGFAVGSSGAGSISRSFGCAFAAAVVGVVVLVFSNVSSYGGAVAAGHVYRSRETGAPVAASGLDEVVRVKGKGDLEGAQDRSMEV</sequence>
<dbReference type="PANTHER" id="PTHR37891:SF1">
    <property type="entry name" value="OS06G0113900 PROTEIN"/>
    <property type="match status" value="1"/>
</dbReference>
<comment type="caution">
    <text evidence="4">The sequence shown here is derived from an EMBL/GenBank/DDBJ whole genome shotgun (WGS) entry which is preliminary data.</text>
</comment>
<feature type="transmembrane region" description="Helical" evidence="3">
    <location>
        <begin position="70"/>
        <end position="92"/>
    </location>
</feature>
<comment type="similarity">
    <text evidence="1">Belongs to the major facilitator superfamily. Phosphate:H(+) symporter (TC 2.A.1.9) family.</text>
</comment>
<dbReference type="SUPFAM" id="SSF103473">
    <property type="entry name" value="MFS general substrate transporter"/>
    <property type="match status" value="1"/>
</dbReference>
<evidence type="ECO:0000313" key="5">
    <source>
        <dbReference type="Proteomes" id="UP001408789"/>
    </source>
</evidence>
<keyword evidence="5" id="KW-1185">Reference proteome</keyword>
<dbReference type="Gene3D" id="1.20.1250.20">
    <property type="entry name" value="MFS general substrate transporter like domains"/>
    <property type="match status" value="1"/>
</dbReference>
<feature type="transmembrane region" description="Helical" evidence="3">
    <location>
        <begin position="460"/>
        <end position="480"/>
    </location>
</feature>
<keyword evidence="3" id="KW-0812">Transmembrane</keyword>
<feature type="region of interest" description="Disordered" evidence="2">
    <location>
        <begin position="1"/>
        <end position="56"/>
    </location>
</feature>
<name>A0AAP0DJF6_9ASTR</name>
<feature type="transmembrane region" description="Helical" evidence="3">
    <location>
        <begin position="175"/>
        <end position="194"/>
    </location>
</feature>
<dbReference type="PANTHER" id="PTHR37891">
    <property type="entry name" value="OS06G0113900 PROTEIN"/>
    <property type="match status" value="1"/>
</dbReference>
<dbReference type="EMBL" id="JBCNJP010000007">
    <property type="protein sequence ID" value="KAK9076039.1"/>
    <property type="molecule type" value="Genomic_DNA"/>
</dbReference>
<gene>
    <name evidence="4" type="ORF">SSX86_004370</name>
</gene>
<feature type="compositionally biased region" description="Acidic residues" evidence="2">
    <location>
        <begin position="47"/>
        <end position="56"/>
    </location>
</feature>
<evidence type="ECO:0000256" key="3">
    <source>
        <dbReference type="SAM" id="Phobius"/>
    </source>
</evidence>
<feature type="transmembrane region" description="Helical" evidence="3">
    <location>
        <begin position="428"/>
        <end position="448"/>
    </location>
</feature>
<evidence type="ECO:0000313" key="4">
    <source>
        <dbReference type="EMBL" id="KAK9076039.1"/>
    </source>
</evidence>
<feature type="transmembrane region" description="Helical" evidence="3">
    <location>
        <begin position="367"/>
        <end position="384"/>
    </location>
</feature>
<feature type="transmembrane region" description="Helical" evidence="3">
    <location>
        <begin position="278"/>
        <end position="301"/>
    </location>
</feature>
<reference evidence="4 5" key="1">
    <citation type="submission" date="2024-04" db="EMBL/GenBank/DDBJ databases">
        <title>The reference genome of an endangered Asteraceae, Deinandra increscens subsp. villosa, native to the Central Coast of California.</title>
        <authorList>
            <person name="Guilliams M."/>
            <person name="Hasenstab-Lehman K."/>
            <person name="Meyer R."/>
            <person name="Mcevoy S."/>
        </authorList>
    </citation>
    <scope>NUCLEOTIDE SEQUENCE [LARGE SCALE GENOMIC DNA]</scope>
    <source>
        <tissue evidence="4">Leaf</tissue>
    </source>
</reference>
<feature type="transmembrane region" description="Helical" evidence="3">
    <location>
        <begin position="249"/>
        <end position="272"/>
    </location>
</feature>
<feature type="transmembrane region" description="Helical" evidence="3">
    <location>
        <begin position="146"/>
        <end position="163"/>
    </location>
</feature>
<evidence type="ECO:0000256" key="2">
    <source>
        <dbReference type="SAM" id="MobiDB-lite"/>
    </source>
</evidence>
<accession>A0AAP0DJF6</accession>
<feature type="transmembrane region" description="Helical" evidence="3">
    <location>
        <begin position="486"/>
        <end position="506"/>
    </location>
</feature>
<protein>
    <submittedName>
        <fullName evidence="4">Uncharacterized protein</fullName>
    </submittedName>
</protein>
<feature type="transmembrane region" description="Helical" evidence="3">
    <location>
        <begin position="200"/>
        <end position="217"/>
    </location>
</feature>
<evidence type="ECO:0000256" key="1">
    <source>
        <dbReference type="ARBA" id="ARBA00044504"/>
    </source>
</evidence>
<dbReference type="InterPro" id="IPR036259">
    <property type="entry name" value="MFS_trans_sf"/>
</dbReference>
<proteinExistence type="inferred from homology"/>
<feature type="transmembrane region" description="Helical" evidence="3">
    <location>
        <begin position="334"/>
        <end position="355"/>
    </location>
</feature>
<feature type="transmembrane region" description="Helical" evidence="3">
    <location>
        <begin position="396"/>
        <end position="416"/>
    </location>
</feature>
<dbReference type="Proteomes" id="UP001408789">
    <property type="component" value="Unassembled WGS sequence"/>
</dbReference>
<keyword evidence="3" id="KW-0472">Membrane</keyword>
<dbReference type="CDD" id="cd06174">
    <property type="entry name" value="MFS"/>
    <property type="match status" value="1"/>
</dbReference>
<dbReference type="AlphaFoldDB" id="A0AAP0DJF6"/>
<keyword evidence="3" id="KW-1133">Transmembrane helix</keyword>
<organism evidence="4 5">
    <name type="scientific">Deinandra increscens subsp. villosa</name>
    <dbReference type="NCBI Taxonomy" id="3103831"/>
    <lineage>
        <taxon>Eukaryota</taxon>
        <taxon>Viridiplantae</taxon>
        <taxon>Streptophyta</taxon>
        <taxon>Embryophyta</taxon>
        <taxon>Tracheophyta</taxon>
        <taxon>Spermatophyta</taxon>
        <taxon>Magnoliopsida</taxon>
        <taxon>eudicotyledons</taxon>
        <taxon>Gunneridae</taxon>
        <taxon>Pentapetalae</taxon>
        <taxon>asterids</taxon>
        <taxon>campanulids</taxon>
        <taxon>Asterales</taxon>
        <taxon>Asteraceae</taxon>
        <taxon>Asteroideae</taxon>
        <taxon>Heliantheae alliance</taxon>
        <taxon>Madieae</taxon>
        <taxon>Madiinae</taxon>
        <taxon>Deinandra</taxon>
    </lineage>
</organism>